<evidence type="ECO:0000313" key="1">
    <source>
        <dbReference type="EMBL" id="KAJ7413272.1"/>
    </source>
</evidence>
<comment type="caution">
    <text evidence="1">The sequence shown here is derived from an EMBL/GenBank/DDBJ whole genome shotgun (WGS) entry which is preliminary data.</text>
</comment>
<organism evidence="1 2">
    <name type="scientific">Willisornis vidua</name>
    <name type="common">Xingu scale-backed antbird</name>
    <dbReference type="NCBI Taxonomy" id="1566151"/>
    <lineage>
        <taxon>Eukaryota</taxon>
        <taxon>Metazoa</taxon>
        <taxon>Chordata</taxon>
        <taxon>Craniata</taxon>
        <taxon>Vertebrata</taxon>
        <taxon>Euteleostomi</taxon>
        <taxon>Archelosauria</taxon>
        <taxon>Archosauria</taxon>
        <taxon>Dinosauria</taxon>
        <taxon>Saurischia</taxon>
        <taxon>Theropoda</taxon>
        <taxon>Coelurosauria</taxon>
        <taxon>Aves</taxon>
        <taxon>Neognathae</taxon>
        <taxon>Neoaves</taxon>
        <taxon>Telluraves</taxon>
        <taxon>Australaves</taxon>
        <taxon>Passeriformes</taxon>
        <taxon>Thamnophilidae</taxon>
        <taxon>Willisornis</taxon>
    </lineage>
</organism>
<reference evidence="1" key="1">
    <citation type="submission" date="2019-10" db="EMBL/GenBank/DDBJ databases">
        <authorList>
            <person name="Soares A.E.R."/>
            <person name="Aleixo A."/>
            <person name="Schneider P."/>
            <person name="Miyaki C.Y."/>
            <person name="Schneider M.P."/>
            <person name="Mello C."/>
            <person name="Vasconcelos A.T.R."/>
        </authorList>
    </citation>
    <scope>NUCLEOTIDE SEQUENCE</scope>
    <source>
        <tissue evidence="1">Muscle</tissue>
    </source>
</reference>
<accession>A0ABQ9D168</accession>
<dbReference type="EMBL" id="WHWB01034150">
    <property type="protein sequence ID" value="KAJ7413272.1"/>
    <property type="molecule type" value="Genomic_DNA"/>
</dbReference>
<keyword evidence="2" id="KW-1185">Reference proteome</keyword>
<gene>
    <name evidence="1" type="ORF">WISP_91905</name>
</gene>
<proteinExistence type="predicted"/>
<sequence length="164" mass="17891">MSVTLAQPAPGAPCFAYIEEYRTGHSTPAHLWLQLTGQNVAQQSQTINYCTVEQEATGDEALAQADRRVGKVSILGDTQSLTGHRPDQNLLLLTMSEARIGPDDLQRCLPASDILPYCDSVTVPPSYPQTPYSCSMPPDSNTSLVQTILLCPENIPYCTVRQQP</sequence>
<protein>
    <submittedName>
        <fullName evidence="1">Uncharacterized protein</fullName>
    </submittedName>
</protein>
<evidence type="ECO:0000313" key="2">
    <source>
        <dbReference type="Proteomes" id="UP001145742"/>
    </source>
</evidence>
<name>A0ABQ9D168_9PASS</name>
<dbReference type="Proteomes" id="UP001145742">
    <property type="component" value="Unassembled WGS sequence"/>
</dbReference>